<feature type="domain" description="RmlD-like substrate binding" evidence="7">
    <location>
        <begin position="1"/>
        <end position="278"/>
    </location>
</feature>
<evidence type="ECO:0000256" key="5">
    <source>
        <dbReference type="ARBA" id="ARBA00048200"/>
    </source>
</evidence>
<evidence type="ECO:0000259" key="7">
    <source>
        <dbReference type="Pfam" id="PF04321"/>
    </source>
</evidence>
<dbReference type="PANTHER" id="PTHR10491">
    <property type="entry name" value="DTDP-4-DEHYDRORHAMNOSE REDUCTASE"/>
    <property type="match status" value="1"/>
</dbReference>
<keyword evidence="9" id="KW-1185">Reference proteome</keyword>
<dbReference type="InterPro" id="IPR029903">
    <property type="entry name" value="RmlD-like-bd"/>
</dbReference>
<comment type="pathway">
    <text evidence="1 6">Carbohydrate biosynthesis; dTDP-L-rhamnose biosynthesis.</text>
</comment>
<sequence length="284" mass="31051">MRVLVLGASGMLGNAMLRSLSEYGEIQAFGTARSSSIQRHFAREISSKIIAGVDVENQDALTHAFAKVKPQVVINCIGVIKQLAAADDPLQALPINAMLPHRLARLCELSGARLVHVSTDCVFAGTKGDYRESDPADAVDLYGRSKHLGEVAYPHTVTLRTSIIGNELSSAHALLGWFLAQEGRVKGYTKAIFSGLPTVELARVVRDVVLPRPELSGLYHVASAPIAKYDLLKLIADVYGRKIEIIPDDSLVINRSLNSERFKDATGYVAPTWPELVKRMFEFK</sequence>
<dbReference type="Proteomes" id="UP000036902">
    <property type="component" value="Chromosome"/>
</dbReference>
<comment type="similarity">
    <text evidence="2 6">Belongs to the dTDP-4-dehydrorhamnose reductase family.</text>
</comment>
<dbReference type="InterPro" id="IPR005913">
    <property type="entry name" value="dTDP_dehydrorham_reduct"/>
</dbReference>
<dbReference type="EC" id="1.1.1.133" evidence="3 6"/>
<dbReference type="GO" id="GO:0008831">
    <property type="term" value="F:dTDP-4-dehydrorhamnose reductase activity"/>
    <property type="evidence" value="ECO:0007669"/>
    <property type="project" value="UniProtKB-EC"/>
</dbReference>
<accession>A0A127K808</accession>
<evidence type="ECO:0000256" key="2">
    <source>
        <dbReference type="ARBA" id="ARBA00010944"/>
    </source>
</evidence>
<evidence type="ECO:0000256" key="1">
    <source>
        <dbReference type="ARBA" id="ARBA00004781"/>
    </source>
</evidence>
<protein>
    <recommendedName>
        <fullName evidence="4 6">dTDP-4-dehydrorhamnose reductase</fullName>
        <ecNumber evidence="3 6">1.1.1.133</ecNumber>
    </recommendedName>
</protein>
<evidence type="ECO:0000256" key="4">
    <source>
        <dbReference type="ARBA" id="ARBA00017099"/>
    </source>
</evidence>
<dbReference type="SUPFAM" id="SSF51735">
    <property type="entry name" value="NAD(P)-binding Rossmann-fold domains"/>
    <property type="match status" value="1"/>
</dbReference>
<dbReference type="UniPathway" id="UPA00124"/>
<evidence type="ECO:0000256" key="6">
    <source>
        <dbReference type="RuleBase" id="RU364082"/>
    </source>
</evidence>
<reference evidence="9" key="1">
    <citation type="submission" date="2016-03" db="EMBL/GenBank/DDBJ databases">
        <authorList>
            <person name="Ma C."/>
            <person name="Zhou S."/>
            <person name="Yang G."/>
        </authorList>
    </citation>
    <scope>NUCLEOTIDE SEQUENCE [LARGE SCALE GENOMIC DNA]</scope>
    <source>
        <strain evidence="9">SgZ-1</strain>
    </source>
</reference>
<organism evidence="8 9">
    <name type="scientific">Thauera humireducens</name>
    <dbReference type="NCBI Taxonomy" id="1134435"/>
    <lineage>
        <taxon>Bacteria</taxon>
        <taxon>Pseudomonadati</taxon>
        <taxon>Pseudomonadota</taxon>
        <taxon>Betaproteobacteria</taxon>
        <taxon>Rhodocyclales</taxon>
        <taxon>Zoogloeaceae</taxon>
        <taxon>Thauera</taxon>
    </lineage>
</organism>
<comment type="cofactor">
    <cofactor evidence="6">
        <name>Mg(2+)</name>
        <dbReference type="ChEBI" id="CHEBI:18420"/>
    </cofactor>
    <text evidence="6">Binds 1 Mg(2+) ion per monomer.</text>
</comment>
<keyword evidence="6" id="KW-0521">NADP</keyword>
<name>A0A127K808_9RHOO</name>
<evidence type="ECO:0000313" key="8">
    <source>
        <dbReference type="EMBL" id="AMO37804.1"/>
    </source>
</evidence>
<dbReference type="PANTHER" id="PTHR10491:SF4">
    <property type="entry name" value="METHIONINE ADENOSYLTRANSFERASE 2 SUBUNIT BETA"/>
    <property type="match status" value="1"/>
</dbReference>
<evidence type="ECO:0000313" key="9">
    <source>
        <dbReference type="Proteomes" id="UP000036902"/>
    </source>
</evidence>
<dbReference type="KEGG" id="thu:AC731_013175"/>
<comment type="catalytic activity">
    <reaction evidence="5 6">
        <text>dTDP-beta-L-rhamnose + NADP(+) = dTDP-4-dehydro-beta-L-rhamnose + NADPH + H(+)</text>
        <dbReference type="Rhea" id="RHEA:21796"/>
        <dbReference type="ChEBI" id="CHEBI:15378"/>
        <dbReference type="ChEBI" id="CHEBI:57510"/>
        <dbReference type="ChEBI" id="CHEBI:57783"/>
        <dbReference type="ChEBI" id="CHEBI:58349"/>
        <dbReference type="ChEBI" id="CHEBI:62830"/>
        <dbReference type="EC" id="1.1.1.133"/>
    </reaction>
</comment>
<evidence type="ECO:0000256" key="3">
    <source>
        <dbReference type="ARBA" id="ARBA00012929"/>
    </source>
</evidence>
<comment type="function">
    <text evidence="6">Catalyzes the reduction of dTDP-6-deoxy-L-lyxo-4-hexulose to yield dTDP-L-rhamnose.</text>
</comment>
<gene>
    <name evidence="8" type="ORF">AC731_013175</name>
</gene>
<dbReference type="GO" id="GO:0019305">
    <property type="term" value="P:dTDP-rhamnose biosynthetic process"/>
    <property type="evidence" value="ECO:0007669"/>
    <property type="project" value="UniProtKB-UniPathway"/>
</dbReference>
<dbReference type="Gene3D" id="3.40.50.720">
    <property type="entry name" value="NAD(P)-binding Rossmann-like Domain"/>
    <property type="match status" value="1"/>
</dbReference>
<dbReference type="Pfam" id="PF04321">
    <property type="entry name" value="RmlD_sub_bind"/>
    <property type="match status" value="1"/>
</dbReference>
<dbReference type="InterPro" id="IPR036291">
    <property type="entry name" value="NAD(P)-bd_dom_sf"/>
</dbReference>
<dbReference type="STRING" id="1134435.AC731_013175"/>
<dbReference type="EMBL" id="CP014646">
    <property type="protein sequence ID" value="AMO37804.1"/>
    <property type="molecule type" value="Genomic_DNA"/>
</dbReference>
<dbReference type="AlphaFoldDB" id="A0A127K808"/>
<proteinExistence type="inferred from homology"/>
<keyword evidence="6" id="KW-0560">Oxidoreductase</keyword>
<dbReference type="RefSeq" id="WP_048706744.1">
    <property type="nucleotide sequence ID" value="NZ_CP014646.1"/>
</dbReference>
<dbReference type="GO" id="GO:0005829">
    <property type="term" value="C:cytosol"/>
    <property type="evidence" value="ECO:0007669"/>
    <property type="project" value="TreeGrafter"/>
</dbReference>
<dbReference type="CDD" id="cd05254">
    <property type="entry name" value="dTDP_HR_like_SDR_e"/>
    <property type="match status" value="1"/>
</dbReference>